<reference evidence="9" key="1">
    <citation type="submission" date="2016-10" db="EMBL/GenBank/DDBJ databases">
        <authorList>
            <person name="Varghese N."/>
            <person name="Submissions S."/>
        </authorList>
    </citation>
    <scope>NUCLEOTIDE SEQUENCE [LARGE SCALE GENOMIC DNA]</scope>
    <source>
        <strain evidence="9">DSM 22329</strain>
    </source>
</reference>
<dbReference type="OrthoDB" id="9807293at2"/>
<dbReference type="Proteomes" id="UP000199077">
    <property type="component" value="Chromosome I"/>
</dbReference>
<dbReference type="PANTHER" id="PTHR45724">
    <property type="entry name" value="AQUAPORIN NIP2-1"/>
    <property type="match status" value="1"/>
</dbReference>
<dbReference type="RefSeq" id="WP_091787283.1">
    <property type="nucleotide sequence ID" value="NZ_LT629711.1"/>
</dbReference>
<dbReference type="STRING" id="443156.SAMN04489867_3046"/>
<organism evidence="8 9">
    <name type="scientific">Pedococcus dokdonensis</name>
    <dbReference type="NCBI Taxonomy" id="443156"/>
    <lineage>
        <taxon>Bacteria</taxon>
        <taxon>Bacillati</taxon>
        <taxon>Actinomycetota</taxon>
        <taxon>Actinomycetes</taxon>
        <taxon>Micrococcales</taxon>
        <taxon>Intrasporangiaceae</taxon>
        <taxon>Pedococcus</taxon>
    </lineage>
</organism>
<keyword evidence="9" id="KW-1185">Reference proteome</keyword>
<dbReference type="PROSITE" id="PS00221">
    <property type="entry name" value="MIP"/>
    <property type="match status" value="1"/>
</dbReference>
<keyword evidence="2 6" id="KW-0813">Transport</keyword>
<accession>A0A1H0TZ00</accession>
<keyword evidence="4 7" id="KW-1133">Transmembrane helix</keyword>
<feature type="transmembrane region" description="Helical" evidence="7">
    <location>
        <begin position="106"/>
        <end position="127"/>
    </location>
</feature>
<dbReference type="GO" id="GO:0015267">
    <property type="term" value="F:channel activity"/>
    <property type="evidence" value="ECO:0007669"/>
    <property type="project" value="InterPro"/>
</dbReference>
<feature type="transmembrane region" description="Helical" evidence="7">
    <location>
        <begin position="139"/>
        <end position="163"/>
    </location>
</feature>
<protein>
    <submittedName>
        <fullName evidence="8">Aquaporin Z</fullName>
    </submittedName>
</protein>
<dbReference type="InterPro" id="IPR034294">
    <property type="entry name" value="Aquaporin_transptr"/>
</dbReference>
<evidence type="ECO:0000313" key="9">
    <source>
        <dbReference type="Proteomes" id="UP000199077"/>
    </source>
</evidence>
<evidence type="ECO:0000256" key="4">
    <source>
        <dbReference type="ARBA" id="ARBA00022989"/>
    </source>
</evidence>
<dbReference type="GO" id="GO:0016020">
    <property type="term" value="C:membrane"/>
    <property type="evidence" value="ECO:0007669"/>
    <property type="project" value="UniProtKB-SubCell"/>
</dbReference>
<dbReference type="PANTHER" id="PTHR45724:SF13">
    <property type="entry name" value="AQUAPORIN NIP1-1-RELATED"/>
    <property type="match status" value="1"/>
</dbReference>
<evidence type="ECO:0000313" key="8">
    <source>
        <dbReference type="EMBL" id="SDP59169.1"/>
    </source>
</evidence>
<dbReference type="InterPro" id="IPR022357">
    <property type="entry name" value="MIP_CS"/>
</dbReference>
<dbReference type="InterPro" id="IPR023271">
    <property type="entry name" value="Aquaporin-like"/>
</dbReference>
<evidence type="ECO:0000256" key="1">
    <source>
        <dbReference type="ARBA" id="ARBA00004141"/>
    </source>
</evidence>
<dbReference type="InterPro" id="IPR000425">
    <property type="entry name" value="MIP"/>
</dbReference>
<name>A0A1H0TZ00_9MICO</name>
<feature type="transmembrane region" description="Helical" evidence="7">
    <location>
        <begin position="72"/>
        <end position="94"/>
    </location>
</feature>
<dbReference type="AlphaFoldDB" id="A0A1H0TZ00"/>
<evidence type="ECO:0000256" key="2">
    <source>
        <dbReference type="ARBA" id="ARBA00022448"/>
    </source>
</evidence>
<dbReference type="PRINTS" id="PR00783">
    <property type="entry name" value="MINTRINSICP"/>
</dbReference>
<proteinExistence type="inferred from homology"/>
<dbReference type="EMBL" id="LT629711">
    <property type="protein sequence ID" value="SDP59169.1"/>
    <property type="molecule type" value="Genomic_DNA"/>
</dbReference>
<evidence type="ECO:0000256" key="7">
    <source>
        <dbReference type="SAM" id="Phobius"/>
    </source>
</evidence>
<dbReference type="Gene3D" id="1.20.1080.10">
    <property type="entry name" value="Glycerol uptake facilitator protein"/>
    <property type="match status" value="1"/>
</dbReference>
<comment type="similarity">
    <text evidence="6">Belongs to the MIP/aquaporin (TC 1.A.8) family.</text>
</comment>
<gene>
    <name evidence="8" type="ORF">SAMN04489867_3046</name>
</gene>
<keyword evidence="5 7" id="KW-0472">Membrane</keyword>
<keyword evidence="3 6" id="KW-0812">Transmembrane</keyword>
<dbReference type="SUPFAM" id="SSF81338">
    <property type="entry name" value="Aquaporin-like"/>
    <property type="match status" value="1"/>
</dbReference>
<evidence type="ECO:0000256" key="6">
    <source>
        <dbReference type="RuleBase" id="RU000477"/>
    </source>
</evidence>
<comment type="subcellular location">
    <subcellularLocation>
        <location evidence="1">Membrane</location>
        <topology evidence="1">Multi-pass membrane protein</topology>
    </subcellularLocation>
</comment>
<evidence type="ECO:0000256" key="3">
    <source>
        <dbReference type="ARBA" id="ARBA00022692"/>
    </source>
</evidence>
<sequence>MRKYAAELVGTMFLTLTIGGAVRLNPIAAPLAIGTVLAAMIYANGHVSGAHLNPAVTLAVHLRGRLAGSQLLPYWASQLLGAALGSTVVCFLIPTATSAPPTLSGHALAAAWLAEFLFTFALAYTVLNVATSDSHPKNGFYGIAIGGVVLAGATAVGPISGGAFNPAVALALSIMGLTSWSNLWMFVTAGLTAGAVASVAFTRLDPAADAGAASS</sequence>
<evidence type="ECO:0000256" key="5">
    <source>
        <dbReference type="ARBA" id="ARBA00023136"/>
    </source>
</evidence>
<dbReference type="Pfam" id="PF00230">
    <property type="entry name" value="MIP"/>
    <property type="match status" value="1"/>
</dbReference>
<feature type="transmembrane region" description="Helical" evidence="7">
    <location>
        <begin position="183"/>
        <end position="201"/>
    </location>
</feature>